<keyword evidence="2" id="KW-1185">Reference proteome</keyword>
<dbReference type="AlphaFoldDB" id="A0A839S0R6"/>
<proteinExistence type="predicted"/>
<evidence type="ECO:0000313" key="2">
    <source>
        <dbReference type="Proteomes" id="UP000550714"/>
    </source>
</evidence>
<comment type="caution">
    <text evidence="1">The sequence shown here is derived from an EMBL/GenBank/DDBJ whole genome shotgun (WGS) entry which is preliminary data.</text>
</comment>
<gene>
    <name evidence="1" type="ORF">FHS23_002005</name>
</gene>
<accession>A0A839S0R6</accession>
<dbReference type="Proteomes" id="UP000550714">
    <property type="component" value="Unassembled WGS sequence"/>
</dbReference>
<organism evidence="1 2">
    <name type="scientific">Prauserella isguenensis</name>
    <dbReference type="NCBI Taxonomy" id="1470180"/>
    <lineage>
        <taxon>Bacteria</taxon>
        <taxon>Bacillati</taxon>
        <taxon>Actinomycetota</taxon>
        <taxon>Actinomycetes</taxon>
        <taxon>Pseudonocardiales</taxon>
        <taxon>Pseudonocardiaceae</taxon>
        <taxon>Prauserella</taxon>
    </lineage>
</organism>
<dbReference type="GO" id="GO:0003677">
    <property type="term" value="F:DNA binding"/>
    <property type="evidence" value="ECO:0007669"/>
    <property type="project" value="UniProtKB-KW"/>
</dbReference>
<name>A0A839S0R6_9PSEU</name>
<dbReference type="EMBL" id="JACHWU010000002">
    <property type="protein sequence ID" value="MBB3050982.1"/>
    <property type="molecule type" value="Genomic_DNA"/>
</dbReference>
<evidence type="ECO:0000313" key="1">
    <source>
        <dbReference type="EMBL" id="MBB3050982.1"/>
    </source>
</evidence>
<sequence length="54" mass="6011">MLRQALSHHDLHGRFEAGLAHIYAASYGSIHRALRQLHEAGEVEQTDDGARTSE</sequence>
<keyword evidence="1" id="KW-0238">DNA-binding</keyword>
<reference evidence="1 2" key="1">
    <citation type="submission" date="2020-08" db="EMBL/GenBank/DDBJ databases">
        <title>Genomic Encyclopedia of Type Strains, Phase III (KMG-III): the genomes of soil and plant-associated and newly described type strains.</title>
        <authorList>
            <person name="Whitman W."/>
        </authorList>
    </citation>
    <scope>NUCLEOTIDE SEQUENCE [LARGE SCALE GENOMIC DNA]</scope>
    <source>
        <strain evidence="1 2">CECT 8577</strain>
    </source>
</reference>
<protein>
    <submittedName>
        <fullName evidence="1">DNA-binding PadR family transcriptional regulator</fullName>
    </submittedName>
</protein>